<dbReference type="GeneID" id="77332077"/>
<gene>
    <name evidence="1" type="ORF">SSIM_09055</name>
</gene>
<dbReference type="Proteomes" id="UP000017131">
    <property type="component" value="Unassembled WGS sequence"/>
</dbReference>
<sequence length="190" mass="21992">MDEHSIFKSDDMAIIPVIAQEYGALHTKLLTYNKDPRIVESSPQKTLDNSCRFYGSTFQSLRTDTARITNINSKPPILLSPVISIFLFSTHSERSEDNIWINIEFVQDIKALKNNTTKITFSDGQSLITTATVRTIWHQYKNAAYYEHIIRKRVKKIKWNTERPIDYSKPALDVYETLCTYLVINNTPRS</sequence>
<dbReference type="InterPro" id="IPR010461">
    <property type="entry name" value="ComK"/>
</dbReference>
<organism evidence="1 2">
    <name type="scientific">Staphylococcus simulans UMC-CNS-990</name>
    <dbReference type="NCBI Taxonomy" id="1405498"/>
    <lineage>
        <taxon>Bacteria</taxon>
        <taxon>Bacillati</taxon>
        <taxon>Bacillota</taxon>
        <taxon>Bacilli</taxon>
        <taxon>Bacillales</taxon>
        <taxon>Staphylococcaceae</taxon>
        <taxon>Staphylococcus</taxon>
    </lineage>
</organism>
<proteinExistence type="predicted"/>
<name>A0ABN0PBQ1_STASI</name>
<protein>
    <recommendedName>
        <fullName evidence="3">Competence protein ComK</fullName>
    </recommendedName>
</protein>
<comment type="caution">
    <text evidence="1">The sequence shown here is derived from an EMBL/GenBank/DDBJ whole genome shotgun (WGS) entry which is preliminary data.</text>
</comment>
<dbReference type="RefSeq" id="WP_002480447.1">
    <property type="nucleotide sequence ID" value="NZ_AXDY01000007.1"/>
</dbReference>
<reference evidence="1 2" key="1">
    <citation type="journal article" date="2013" name="Genome Announc.">
        <title>Draft Genome Sequence of Staphylococcus simulans UMC-CNS-990, Isolated from a Case of Chronic Bovine Mastitis.</title>
        <authorList>
            <person name="Calcutt M.J."/>
            <person name="Foecking M.F."/>
            <person name="Hsieh H.Y."/>
            <person name="Perry J."/>
            <person name="Stewart G.C."/>
            <person name="Middleton J.R."/>
        </authorList>
    </citation>
    <scope>NUCLEOTIDE SEQUENCE [LARGE SCALE GENOMIC DNA]</scope>
    <source>
        <strain evidence="1 2">UMC-CNS-990</strain>
    </source>
</reference>
<dbReference type="EMBL" id="AXDY01000007">
    <property type="protein sequence ID" value="ERS93084.1"/>
    <property type="molecule type" value="Genomic_DNA"/>
</dbReference>
<dbReference type="Pfam" id="PF06338">
    <property type="entry name" value="ComK"/>
    <property type="match status" value="1"/>
</dbReference>
<keyword evidence="2" id="KW-1185">Reference proteome</keyword>
<evidence type="ECO:0008006" key="3">
    <source>
        <dbReference type="Google" id="ProtNLM"/>
    </source>
</evidence>
<evidence type="ECO:0000313" key="2">
    <source>
        <dbReference type="Proteomes" id="UP000017131"/>
    </source>
</evidence>
<evidence type="ECO:0000313" key="1">
    <source>
        <dbReference type="EMBL" id="ERS93084.1"/>
    </source>
</evidence>
<accession>A0ABN0PBQ1</accession>